<gene>
    <name evidence="6" type="ORF">ASCRUDRAFT_74360</name>
</gene>
<dbReference type="AlphaFoldDB" id="A0A1D2VMW5"/>
<reference evidence="7" key="1">
    <citation type="submission" date="2016-05" db="EMBL/GenBank/DDBJ databases">
        <title>Comparative genomics of biotechnologically important yeasts.</title>
        <authorList>
            <consortium name="DOE Joint Genome Institute"/>
            <person name="Riley R."/>
            <person name="Haridas S."/>
            <person name="Wolfe K.H."/>
            <person name="Lopes M.R."/>
            <person name="Hittinger C.T."/>
            <person name="Goker M."/>
            <person name="Salamov A."/>
            <person name="Wisecaver J."/>
            <person name="Long T.M."/>
            <person name="Aerts A.L."/>
            <person name="Barry K."/>
            <person name="Choi C."/>
            <person name="Clum A."/>
            <person name="Coughlan A.Y."/>
            <person name="Deshpande S."/>
            <person name="Douglass A.P."/>
            <person name="Hanson S.J."/>
            <person name="Klenk H.-P."/>
            <person name="Labutti K."/>
            <person name="Lapidus A."/>
            <person name="Lindquist E."/>
            <person name="Lipzen A."/>
            <person name="Meier-Kolthoff J.P."/>
            <person name="Ohm R.A."/>
            <person name="Otillar R.P."/>
            <person name="Pangilinan J."/>
            <person name="Peng Y."/>
            <person name="Rokas A."/>
            <person name="Rosa C.A."/>
            <person name="Scheuner C."/>
            <person name="Sibirny A.A."/>
            <person name="Slot J.C."/>
            <person name="Stielow J.B."/>
            <person name="Sun H."/>
            <person name="Kurtzman C.P."/>
            <person name="Blackwell M."/>
            <person name="Grigoriev I.V."/>
            <person name="Jeffries T.W."/>
        </authorList>
    </citation>
    <scope>NUCLEOTIDE SEQUENCE [LARGE SCALE GENOMIC DNA]</scope>
    <source>
        <strain evidence="7">DSM 1968</strain>
    </source>
</reference>
<dbReference type="InterPro" id="IPR020946">
    <property type="entry name" value="Flavin_mOase-like"/>
</dbReference>
<dbReference type="GO" id="GO:0004499">
    <property type="term" value="F:N,N-dimethylaniline monooxygenase activity"/>
    <property type="evidence" value="ECO:0007669"/>
    <property type="project" value="InterPro"/>
</dbReference>
<name>A0A1D2VMW5_9ASCO</name>
<keyword evidence="2" id="KW-0285">Flavoprotein</keyword>
<dbReference type="GeneID" id="30966291"/>
<dbReference type="SUPFAM" id="SSF51905">
    <property type="entry name" value="FAD/NAD(P)-binding domain"/>
    <property type="match status" value="2"/>
</dbReference>
<evidence type="ECO:0000313" key="6">
    <source>
        <dbReference type="EMBL" id="ODV62907.1"/>
    </source>
</evidence>
<dbReference type="OrthoDB" id="66881at2759"/>
<accession>A0A1D2VMW5</accession>
<dbReference type="Gene3D" id="3.50.50.60">
    <property type="entry name" value="FAD/NAD(P)-binding domain"/>
    <property type="match status" value="2"/>
</dbReference>
<evidence type="ECO:0000256" key="5">
    <source>
        <dbReference type="ARBA" id="ARBA00023002"/>
    </source>
</evidence>
<dbReference type="FunCoup" id="A0A1D2VMW5">
    <property type="interactions" value="639"/>
</dbReference>
<dbReference type="GO" id="GO:0050661">
    <property type="term" value="F:NADP binding"/>
    <property type="evidence" value="ECO:0007669"/>
    <property type="project" value="InterPro"/>
</dbReference>
<dbReference type="EMBL" id="KV454476">
    <property type="protein sequence ID" value="ODV62907.1"/>
    <property type="molecule type" value="Genomic_DNA"/>
</dbReference>
<proteinExistence type="inferred from homology"/>
<organism evidence="6 7">
    <name type="scientific">Ascoidea rubescens DSM 1968</name>
    <dbReference type="NCBI Taxonomy" id="1344418"/>
    <lineage>
        <taxon>Eukaryota</taxon>
        <taxon>Fungi</taxon>
        <taxon>Dikarya</taxon>
        <taxon>Ascomycota</taxon>
        <taxon>Saccharomycotina</taxon>
        <taxon>Saccharomycetes</taxon>
        <taxon>Ascoideaceae</taxon>
        <taxon>Ascoidea</taxon>
    </lineage>
</organism>
<sequence>MTKELKIKSVAVIGGGPAGLAVANALSQEPNLPFDNVDLFERSGSFGGLWNYNKNKVDNEKNFFSPMYNHLETNITKYMMAYNNFPLPNSCDMFPKRQEILKYIQNYSNSINKRNNQLQFHLNSNVISIIKDRRLNKWFVKYQNLKNNQVAIKNYDAIVIANGHYNKPFIPRVLGLEDWKFYDPKSVIHSKGFNDSIDFKDKKVLIIGNSASGIDISTQLSTTAKSIYLSVKKNAENDIINQNKFIKCISQVKKYDYLNNRSVITIDNKKVESIDTIIFCTGYLYDFPFLKSYVDKVSNDGLKYLEPLITDGKMVHRLYKHMFYIYDPTLSFVALPKNIIPMSFSESQAAIISRVLSGRLKLPTESQMIQEDNQLIQQKGVGKLYHDLKFPLDLNYCKALQRIIDEQGLNSGFQAERWDDQRYKLRLHSSKIKKKRFGELIEYVGKLRENNQPFKLMRKETRYYYPNCRASKL</sequence>
<dbReference type="InterPro" id="IPR050346">
    <property type="entry name" value="FMO-like"/>
</dbReference>
<keyword evidence="3" id="KW-0274">FAD</keyword>
<keyword evidence="4" id="KW-0521">NADP</keyword>
<dbReference type="STRING" id="1344418.A0A1D2VMW5"/>
<dbReference type="RefSeq" id="XP_020049214.1">
    <property type="nucleotide sequence ID" value="XM_020192655.1"/>
</dbReference>
<dbReference type="PANTHER" id="PTHR23023">
    <property type="entry name" value="DIMETHYLANILINE MONOOXYGENASE"/>
    <property type="match status" value="1"/>
</dbReference>
<dbReference type="InParanoid" id="A0A1D2VMW5"/>
<evidence type="ECO:0000256" key="4">
    <source>
        <dbReference type="ARBA" id="ARBA00022857"/>
    </source>
</evidence>
<keyword evidence="5" id="KW-0560">Oxidoreductase</keyword>
<keyword evidence="7" id="KW-1185">Reference proteome</keyword>
<comment type="similarity">
    <text evidence="1">Belongs to the FMO family.</text>
</comment>
<dbReference type="Proteomes" id="UP000095038">
    <property type="component" value="Unassembled WGS sequence"/>
</dbReference>
<evidence type="ECO:0000256" key="1">
    <source>
        <dbReference type="ARBA" id="ARBA00009183"/>
    </source>
</evidence>
<dbReference type="InterPro" id="IPR000960">
    <property type="entry name" value="Flavin_mOase"/>
</dbReference>
<dbReference type="InterPro" id="IPR036188">
    <property type="entry name" value="FAD/NAD-bd_sf"/>
</dbReference>
<evidence type="ECO:0000313" key="7">
    <source>
        <dbReference type="Proteomes" id="UP000095038"/>
    </source>
</evidence>
<dbReference type="GO" id="GO:0050660">
    <property type="term" value="F:flavin adenine dinucleotide binding"/>
    <property type="evidence" value="ECO:0007669"/>
    <property type="project" value="InterPro"/>
</dbReference>
<evidence type="ECO:0000256" key="2">
    <source>
        <dbReference type="ARBA" id="ARBA00022630"/>
    </source>
</evidence>
<dbReference type="PRINTS" id="PR00370">
    <property type="entry name" value="FMOXYGENASE"/>
</dbReference>
<evidence type="ECO:0000256" key="3">
    <source>
        <dbReference type="ARBA" id="ARBA00022827"/>
    </source>
</evidence>
<dbReference type="Pfam" id="PF00743">
    <property type="entry name" value="FMO-like"/>
    <property type="match status" value="2"/>
</dbReference>
<protein>
    <submittedName>
        <fullName evidence="6">FAD/NAD(P)-binding domain-containing protein</fullName>
    </submittedName>
</protein>